<feature type="transmembrane region" description="Helical" evidence="1">
    <location>
        <begin position="102"/>
        <end position="120"/>
    </location>
</feature>
<keyword evidence="1" id="KW-0812">Transmembrane</keyword>
<feature type="transmembrane region" description="Helical" evidence="1">
    <location>
        <begin position="75"/>
        <end position="95"/>
    </location>
</feature>
<protein>
    <submittedName>
        <fullName evidence="2">Uncharacterized protein</fullName>
    </submittedName>
</protein>
<dbReference type="EMBL" id="QRVK01000076">
    <property type="protein sequence ID" value="RGS35010.1"/>
    <property type="molecule type" value="Genomic_DNA"/>
</dbReference>
<proteinExistence type="predicted"/>
<dbReference type="AlphaFoldDB" id="A0A3R5WJX1"/>
<evidence type="ECO:0000313" key="3">
    <source>
        <dbReference type="Proteomes" id="UP000283295"/>
    </source>
</evidence>
<feature type="transmembrane region" description="Helical" evidence="1">
    <location>
        <begin position="49"/>
        <end position="69"/>
    </location>
</feature>
<sequence>MEEDMDWLNIFGLIMIAVIMIPNIIFAVRCKEGFQNKWSNKYVEVTEQIGRFGCFGFMIINIPGTWFGWWSDEAFAIYLIVDAILVVLYCAIWIICFKKSSIFRALALSVIPSVLFLFSGIMSRSILLLIAAILFAPSHILLSYKNAK</sequence>
<comment type="caution">
    <text evidence="2">The sequence shown here is derived from an EMBL/GenBank/DDBJ whole genome shotgun (WGS) entry which is preliminary data.</text>
</comment>
<keyword evidence="1" id="KW-1133">Transmembrane helix</keyword>
<reference evidence="2 3" key="1">
    <citation type="submission" date="2018-08" db="EMBL/GenBank/DDBJ databases">
        <title>A genome reference for cultivated species of the human gut microbiota.</title>
        <authorList>
            <person name="Zou Y."/>
            <person name="Xue W."/>
            <person name="Luo G."/>
        </authorList>
    </citation>
    <scope>NUCLEOTIDE SEQUENCE [LARGE SCALE GENOMIC DNA]</scope>
    <source>
        <strain evidence="2 3">AF22-21</strain>
    </source>
</reference>
<dbReference type="Proteomes" id="UP000283295">
    <property type="component" value="Unassembled WGS sequence"/>
</dbReference>
<feature type="transmembrane region" description="Helical" evidence="1">
    <location>
        <begin position="6"/>
        <end position="28"/>
    </location>
</feature>
<evidence type="ECO:0000256" key="1">
    <source>
        <dbReference type="SAM" id="Phobius"/>
    </source>
</evidence>
<evidence type="ECO:0000313" key="2">
    <source>
        <dbReference type="EMBL" id="RGS35010.1"/>
    </source>
</evidence>
<accession>A0A3R5WJX1</accession>
<dbReference type="OrthoDB" id="1771374at2"/>
<gene>
    <name evidence="2" type="ORF">DWX94_14175</name>
</gene>
<name>A0A3R5WJX1_9FIRM</name>
<feature type="transmembrane region" description="Helical" evidence="1">
    <location>
        <begin position="126"/>
        <end position="144"/>
    </location>
</feature>
<organism evidence="2 3">
    <name type="scientific">Coprococcus eutactus</name>
    <dbReference type="NCBI Taxonomy" id="33043"/>
    <lineage>
        <taxon>Bacteria</taxon>
        <taxon>Bacillati</taxon>
        <taxon>Bacillota</taxon>
        <taxon>Clostridia</taxon>
        <taxon>Lachnospirales</taxon>
        <taxon>Lachnospiraceae</taxon>
        <taxon>Coprococcus</taxon>
    </lineage>
</organism>
<keyword evidence="1" id="KW-0472">Membrane</keyword>